<evidence type="ECO:0000256" key="1">
    <source>
        <dbReference type="ARBA" id="ARBA00022485"/>
    </source>
</evidence>
<comment type="caution">
    <text evidence="7">The sequence shown here is derived from an EMBL/GenBank/DDBJ whole genome shotgun (WGS) entry which is preliminary data.</text>
</comment>
<dbReference type="PANTHER" id="PTHR43255:SF1">
    <property type="entry name" value="IRON-SULFUR-BINDING OXIDOREDUCTASE FADF-RELATED"/>
    <property type="match status" value="1"/>
</dbReference>
<protein>
    <submittedName>
        <fullName evidence="7">(Fe-S)-binding protein</fullName>
    </submittedName>
</protein>
<keyword evidence="1" id="KW-0004">4Fe-4S</keyword>
<keyword evidence="5" id="KW-0411">Iron-sulfur</keyword>
<sequence>MHQARISITAEDAPPQQTIKKKISHYSHLLFDLVHNGSIRFAKPLHTKVTFHDPCYLGRHNHIYDIPRQVIRAIPGIQLVEMAYTRHNSHCCGGGGGRMWQQELDADVKMSEVRIKEAAETEADILITACPLCLVMLEDALKTTGLEASLQVLDLNELVTMALELNEVAED</sequence>
<dbReference type="PANTHER" id="PTHR43255">
    <property type="entry name" value="IRON-SULFUR-BINDING OXIDOREDUCTASE FADF-RELATED-RELATED"/>
    <property type="match status" value="1"/>
</dbReference>
<dbReference type="Proteomes" id="UP001594351">
    <property type="component" value="Unassembled WGS sequence"/>
</dbReference>
<evidence type="ECO:0000256" key="2">
    <source>
        <dbReference type="ARBA" id="ARBA00022723"/>
    </source>
</evidence>
<reference evidence="7 8" key="1">
    <citation type="submission" date="2024-09" db="EMBL/GenBank/DDBJ databases">
        <title>Laminarin stimulates single cell rates of sulfate reduction while oxygen inhibits transcriptomic activity in coastal marine sediment.</title>
        <authorList>
            <person name="Lindsay M."/>
            <person name="Orcutt B."/>
            <person name="Emerson D."/>
            <person name="Stepanauskas R."/>
            <person name="D'Angelo T."/>
        </authorList>
    </citation>
    <scope>NUCLEOTIDE SEQUENCE [LARGE SCALE GENOMIC DNA]</scope>
    <source>
        <strain evidence="7">SAG AM-311-K15</strain>
    </source>
</reference>
<dbReference type="Pfam" id="PF02754">
    <property type="entry name" value="CCG"/>
    <property type="match status" value="1"/>
</dbReference>
<dbReference type="InterPro" id="IPR051460">
    <property type="entry name" value="HdrC_iron-sulfur_subunit"/>
</dbReference>
<dbReference type="InterPro" id="IPR004017">
    <property type="entry name" value="Cys_rich_dom"/>
</dbReference>
<evidence type="ECO:0000313" key="8">
    <source>
        <dbReference type="Proteomes" id="UP001594351"/>
    </source>
</evidence>
<evidence type="ECO:0000256" key="5">
    <source>
        <dbReference type="ARBA" id="ARBA00023014"/>
    </source>
</evidence>
<organism evidence="7 8">
    <name type="scientific">candidate division CSSED10-310 bacterium</name>
    <dbReference type="NCBI Taxonomy" id="2855610"/>
    <lineage>
        <taxon>Bacteria</taxon>
        <taxon>Bacteria division CSSED10-310</taxon>
    </lineage>
</organism>
<keyword evidence="3" id="KW-0560">Oxidoreductase</keyword>
<gene>
    <name evidence="7" type="ORF">ACFL27_17175</name>
</gene>
<keyword evidence="8" id="KW-1185">Reference proteome</keyword>
<feature type="domain" description="Cysteine-rich" evidence="6">
    <location>
        <begin position="49"/>
        <end position="137"/>
    </location>
</feature>
<keyword evidence="2" id="KW-0479">Metal-binding</keyword>
<evidence type="ECO:0000313" key="7">
    <source>
        <dbReference type="EMBL" id="MFC1851927.1"/>
    </source>
</evidence>
<dbReference type="EMBL" id="JBHPBY010000243">
    <property type="protein sequence ID" value="MFC1851927.1"/>
    <property type="molecule type" value="Genomic_DNA"/>
</dbReference>
<accession>A0ABV6Z0G0</accession>
<name>A0ABV6Z0G0_UNCC1</name>
<evidence type="ECO:0000256" key="3">
    <source>
        <dbReference type="ARBA" id="ARBA00023002"/>
    </source>
</evidence>
<keyword evidence="4" id="KW-0408">Iron</keyword>
<evidence type="ECO:0000256" key="4">
    <source>
        <dbReference type="ARBA" id="ARBA00023004"/>
    </source>
</evidence>
<evidence type="ECO:0000259" key="6">
    <source>
        <dbReference type="Pfam" id="PF02754"/>
    </source>
</evidence>
<proteinExistence type="predicted"/>